<keyword evidence="3 7" id="KW-1003">Cell membrane</keyword>
<evidence type="ECO:0000256" key="7">
    <source>
        <dbReference type="PIRNR" id="PIRNR016636"/>
    </source>
</evidence>
<evidence type="ECO:0000313" key="9">
    <source>
        <dbReference type="EMBL" id="PVY95528.1"/>
    </source>
</evidence>
<dbReference type="InterPro" id="IPR004299">
    <property type="entry name" value="MBOAT_fam"/>
</dbReference>
<gene>
    <name evidence="9" type="ORF">C7381_10154</name>
</gene>
<evidence type="ECO:0000256" key="1">
    <source>
        <dbReference type="ARBA" id="ARBA00004651"/>
    </source>
</evidence>
<evidence type="ECO:0000256" key="8">
    <source>
        <dbReference type="SAM" id="Phobius"/>
    </source>
</evidence>
<comment type="caution">
    <text evidence="9">The sequence shown here is derived from an EMBL/GenBank/DDBJ whole genome shotgun (WGS) entry which is preliminary data.</text>
</comment>
<keyword evidence="7" id="KW-0012">Acyltransferase</keyword>
<proteinExistence type="inferred from homology"/>
<dbReference type="PANTHER" id="PTHR13285">
    <property type="entry name" value="ACYLTRANSFERASE"/>
    <property type="match status" value="1"/>
</dbReference>
<evidence type="ECO:0000256" key="6">
    <source>
        <dbReference type="ARBA" id="ARBA00023136"/>
    </source>
</evidence>
<feature type="transmembrane region" description="Helical" evidence="8">
    <location>
        <begin position="391"/>
        <end position="411"/>
    </location>
</feature>
<reference evidence="9 10" key="1">
    <citation type="submission" date="2018-04" db="EMBL/GenBank/DDBJ databases">
        <title>Genomic Encyclopedia of Type Strains, Phase IV (KMG-IV): sequencing the most valuable type-strain genomes for metagenomic binning, comparative biology and taxonomic classification.</title>
        <authorList>
            <person name="Goeker M."/>
        </authorList>
    </citation>
    <scope>NUCLEOTIDE SEQUENCE [LARGE SCALE GENOMIC DNA]</scope>
    <source>
        <strain evidence="9 10">DSM 20705</strain>
    </source>
</reference>
<comment type="similarity">
    <text evidence="2 7">Belongs to the membrane-bound acyltransferase family.</text>
</comment>
<dbReference type="GO" id="GO:0016746">
    <property type="term" value="F:acyltransferase activity"/>
    <property type="evidence" value="ECO:0007669"/>
    <property type="project" value="UniProtKB-KW"/>
</dbReference>
<evidence type="ECO:0000313" key="10">
    <source>
        <dbReference type="Proteomes" id="UP000245793"/>
    </source>
</evidence>
<feature type="transmembrane region" description="Helical" evidence="8">
    <location>
        <begin position="6"/>
        <end position="23"/>
    </location>
</feature>
<feature type="transmembrane region" description="Helical" evidence="8">
    <location>
        <begin position="30"/>
        <end position="54"/>
    </location>
</feature>
<evidence type="ECO:0000256" key="3">
    <source>
        <dbReference type="ARBA" id="ARBA00022475"/>
    </source>
</evidence>
<comment type="subcellular location">
    <subcellularLocation>
        <location evidence="1">Cell membrane</location>
        <topology evidence="1">Multi-pass membrane protein</topology>
    </subcellularLocation>
</comment>
<feature type="transmembrane region" description="Helical" evidence="8">
    <location>
        <begin position="423"/>
        <end position="445"/>
    </location>
</feature>
<feature type="transmembrane region" description="Helical" evidence="8">
    <location>
        <begin position="352"/>
        <end position="371"/>
    </location>
</feature>
<dbReference type="Pfam" id="PF03062">
    <property type="entry name" value="MBOAT"/>
    <property type="match status" value="1"/>
</dbReference>
<dbReference type="GO" id="GO:0042121">
    <property type="term" value="P:alginic acid biosynthetic process"/>
    <property type="evidence" value="ECO:0007669"/>
    <property type="project" value="InterPro"/>
</dbReference>
<accession>A0A2U1E6F2</accession>
<dbReference type="GO" id="GO:0005886">
    <property type="term" value="C:plasma membrane"/>
    <property type="evidence" value="ECO:0007669"/>
    <property type="project" value="UniProtKB-SubCell"/>
</dbReference>
<keyword evidence="4 8" id="KW-0812">Transmembrane</keyword>
<keyword evidence="7 9" id="KW-0808">Transferase</keyword>
<dbReference type="PANTHER" id="PTHR13285:SF18">
    <property type="entry name" value="PROTEIN-CYSTEINE N-PALMITOYLTRANSFERASE RASP"/>
    <property type="match status" value="1"/>
</dbReference>
<dbReference type="InterPro" id="IPR028362">
    <property type="entry name" value="AlgI"/>
</dbReference>
<evidence type="ECO:0000256" key="5">
    <source>
        <dbReference type="ARBA" id="ARBA00022989"/>
    </source>
</evidence>
<dbReference type="PIRSF" id="PIRSF016636">
    <property type="entry name" value="AlgI_DltB"/>
    <property type="match status" value="1"/>
</dbReference>
<feature type="transmembrane region" description="Helical" evidence="8">
    <location>
        <begin position="298"/>
        <end position="315"/>
    </location>
</feature>
<dbReference type="RefSeq" id="WP_116479467.1">
    <property type="nucleotide sequence ID" value="NZ_QEKV01000001.1"/>
</dbReference>
<dbReference type="PIRSF" id="PIRSF500217">
    <property type="entry name" value="AlgI"/>
    <property type="match status" value="1"/>
</dbReference>
<keyword evidence="10" id="KW-1185">Reference proteome</keyword>
<feature type="transmembrane region" description="Helical" evidence="8">
    <location>
        <begin position="74"/>
        <end position="91"/>
    </location>
</feature>
<protein>
    <submittedName>
        <fullName evidence="9">Alginate O-acetyltransferase complex protein AlgI</fullName>
    </submittedName>
</protein>
<name>A0A2U1E6F2_9FIRM</name>
<feature type="transmembrane region" description="Helical" evidence="8">
    <location>
        <begin position="321"/>
        <end position="340"/>
    </location>
</feature>
<dbReference type="InterPro" id="IPR024194">
    <property type="entry name" value="Ac/AlaTfrase_AlgI/DltB"/>
</dbReference>
<organism evidence="9 10">
    <name type="scientific">Ezakiella coagulans</name>
    <dbReference type="NCBI Taxonomy" id="46507"/>
    <lineage>
        <taxon>Bacteria</taxon>
        <taxon>Bacillati</taxon>
        <taxon>Bacillota</taxon>
        <taxon>Tissierellia</taxon>
        <taxon>Ezakiella</taxon>
    </lineage>
</organism>
<dbReference type="AlphaFoldDB" id="A0A2U1E6F2"/>
<keyword evidence="6 7" id="KW-0472">Membrane</keyword>
<keyword evidence="5 8" id="KW-1133">Transmembrane helix</keyword>
<dbReference type="InterPro" id="IPR051085">
    <property type="entry name" value="MB_O-acyltransferase"/>
</dbReference>
<dbReference type="Proteomes" id="UP000245793">
    <property type="component" value="Unassembled WGS sequence"/>
</dbReference>
<dbReference type="EMBL" id="QEKV01000001">
    <property type="protein sequence ID" value="PVY95528.1"/>
    <property type="molecule type" value="Genomic_DNA"/>
</dbReference>
<sequence length="453" mass="52933">MVFSSILFLFYFFPIVFIVNKLLPKKYKNLWLFFASMFFYAWGEPIYILIMLFSTFFDYTNGRLMVGASEKKKKLILINSIVVNLGILFFFKYSDFFIKVVNEFGFGIKPLNLALPLGISFYTFQTLSYTIDCYRGRVNIADNIVDFGLFVTSFPQLIAGPIVKYIDVEKELKERDDSLHSYNEGMKIFIEGLFLKVFLANKFGEIFNSFTFADASSKTLVFLKLVAYSLQIYFDFAGYSKMAIGMGRMLGFHFPENFNYPYISKSITEFWSRWHMTLSSWFKEYVYIPLGGNRVGKARHIFNIFVVWFLTGFWHGADYNFILWGMYFFVVLILEKYFFLKILEKMPKFISHIYTMVIILFSWVLFTSTDLKDIGAFFSSLSSKPFFSGEVISFLLQYGILFIIGILFSTPRPKKLFEKQKESIQIAVLTIAFLLSLAALVAGNYNPFLYFRF</sequence>
<evidence type="ECO:0000256" key="4">
    <source>
        <dbReference type="ARBA" id="ARBA00022692"/>
    </source>
</evidence>
<evidence type="ECO:0000256" key="2">
    <source>
        <dbReference type="ARBA" id="ARBA00010323"/>
    </source>
</evidence>